<dbReference type="AlphaFoldDB" id="A0A1W1EG00"/>
<keyword evidence="6 9" id="KW-0560">Oxidoreductase</keyword>
<comment type="catalytic activity">
    <reaction evidence="7">
        <text>L-methionyl-[protein] + [thioredoxin]-disulfide + H2O = L-methionyl-(R)-S-oxide-[protein] + [thioredoxin]-dithiol</text>
        <dbReference type="Rhea" id="RHEA:24164"/>
        <dbReference type="Rhea" id="RHEA-COMP:10698"/>
        <dbReference type="Rhea" id="RHEA-COMP:10700"/>
        <dbReference type="Rhea" id="RHEA-COMP:12313"/>
        <dbReference type="Rhea" id="RHEA-COMP:12314"/>
        <dbReference type="ChEBI" id="CHEBI:15377"/>
        <dbReference type="ChEBI" id="CHEBI:16044"/>
        <dbReference type="ChEBI" id="CHEBI:29950"/>
        <dbReference type="ChEBI" id="CHEBI:45764"/>
        <dbReference type="ChEBI" id="CHEBI:50058"/>
        <dbReference type="EC" id="1.8.4.12"/>
    </reaction>
</comment>
<dbReference type="GO" id="GO:0046872">
    <property type="term" value="F:metal ion binding"/>
    <property type="evidence" value="ECO:0007669"/>
    <property type="project" value="UniProtKB-KW"/>
</dbReference>
<dbReference type="PANTHER" id="PTHR10173:SF52">
    <property type="entry name" value="METHIONINE-R-SULFOXIDE REDUCTASE B1"/>
    <property type="match status" value="1"/>
</dbReference>
<evidence type="ECO:0000313" key="9">
    <source>
        <dbReference type="EMBL" id="SFZ98943.1"/>
    </source>
</evidence>
<sequence length="131" mass="14939">MSYKIKLDKEKLKNELTDLEYNVCINHGTEAPFSNEFWDSKKNGIYRCKCCETPLFTSDTKFDSGTGWPSYFKPIKDEDIEEIVDDSLGMRRVEVCCNSCGSHLGHVFPDGPAPTYQRYCINSASLNFNEA</sequence>
<dbReference type="SUPFAM" id="SSF51316">
    <property type="entry name" value="Mss4-like"/>
    <property type="match status" value="1"/>
</dbReference>
<name>A0A1W1EG00_9ZZZZ</name>
<dbReference type="FunFam" id="2.170.150.20:FF:000001">
    <property type="entry name" value="Peptide methionine sulfoxide reductase MsrB"/>
    <property type="match status" value="1"/>
</dbReference>
<dbReference type="EC" id="1.8.4.12" evidence="3"/>
<evidence type="ECO:0000256" key="7">
    <source>
        <dbReference type="ARBA" id="ARBA00048488"/>
    </source>
</evidence>
<evidence type="ECO:0000256" key="1">
    <source>
        <dbReference type="ARBA" id="ARBA00001947"/>
    </source>
</evidence>
<dbReference type="GO" id="GO:0033743">
    <property type="term" value="F:peptide-methionine (R)-S-oxide reductase activity"/>
    <property type="evidence" value="ECO:0007669"/>
    <property type="project" value="UniProtKB-EC"/>
</dbReference>
<dbReference type="Pfam" id="PF01641">
    <property type="entry name" value="SelR"/>
    <property type="match status" value="1"/>
</dbReference>
<keyword evidence="4" id="KW-0479">Metal-binding</keyword>
<evidence type="ECO:0000256" key="5">
    <source>
        <dbReference type="ARBA" id="ARBA00022833"/>
    </source>
</evidence>
<dbReference type="NCBIfam" id="TIGR00357">
    <property type="entry name" value="peptide-methionine (R)-S-oxide reductase MsrB"/>
    <property type="match status" value="1"/>
</dbReference>
<dbReference type="Gene3D" id="2.170.150.20">
    <property type="entry name" value="Peptide methionine sulfoxide reductase"/>
    <property type="match status" value="1"/>
</dbReference>
<evidence type="ECO:0000256" key="4">
    <source>
        <dbReference type="ARBA" id="ARBA00022723"/>
    </source>
</evidence>
<comment type="cofactor">
    <cofactor evidence="1">
        <name>Zn(2+)</name>
        <dbReference type="ChEBI" id="CHEBI:29105"/>
    </cofactor>
</comment>
<dbReference type="GO" id="GO:0006979">
    <property type="term" value="P:response to oxidative stress"/>
    <property type="evidence" value="ECO:0007669"/>
    <property type="project" value="InterPro"/>
</dbReference>
<gene>
    <name evidence="9" type="ORF">MNB_SV-5-622</name>
</gene>
<dbReference type="GO" id="GO:0005737">
    <property type="term" value="C:cytoplasm"/>
    <property type="evidence" value="ECO:0007669"/>
    <property type="project" value="TreeGrafter"/>
</dbReference>
<dbReference type="InterPro" id="IPR011057">
    <property type="entry name" value="Mss4-like_sf"/>
</dbReference>
<organism evidence="9">
    <name type="scientific">hydrothermal vent metagenome</name>
    <dbReference type="NCBI Taxonomy" id="652676"/>
    <lineage>
        <taxon>unclassified sequences</taxon>
        <taxon>metagenomes</taxon>
        <taxon>ecological metagenomes</taxon>
    </lineage>
</organism>
<proteinExistence type="inferred from homology"/>
<keyword evidence="5" id="KW-0862">Zinc</keyword>
<dbReference type="EMBL" id="FPKX01000070">
    <property type="protein sequence ID" value="SFZ98943.1"/>
    <property type="molecule type" value="Genomic_DNA"/>
</dbReference>
<accession>A0A1W1EG00</accession>
<dbReference type="HAMAP" id="MF_01400">
    <property type="entry name" value="MsrB"/>
    <property type="match status" value="1"/>
</dbReference>
<evidence type="ECO:0000256" key="6">
    <source>
        <dbReference type="ARBA" id="ARBA00023002"/>
    </source>
</evidence>
<dbReference type="GO" id="GO:0030091">
    <property type="term" value="P:protein repair"/>
    <property type="evidence" value="ECO:0007669"/>
    <property type="project" value="InterPro"/>
</dbReference>
<evidence type="ECO:0000256" key="3">
    <source>
        <dbReference type="ARBA" id="ARBA00012499"/>
    </source>
</evidence>
<comment type="similarity">
    <text evidence="2">Belongs to the MsrB Met sulfoxide reductase family.</text>
</comment>
<evidence type="ECO:0000256" key="2">
    <source>
        <dbReference type="ARBA" id="ARBA00007174"/>
    </source>
</evidence>
<protein>
    <recommendedName>
        <fullName evidence="3">peptide-methionine (R)-S-oxide reductase</fullName>
        <ecNumber evidence="3">1.8.4.12</ecNumber>
    </recommendedName>
</protein>
<evidence type="ECO:0000259" key="8">
    <source>
        <dbReference type="PROSITE" id="PS51790"/>
    </source>
</evidence>
<feature type="domain" description="MsrB" evidence="8">
    <location>
        <begin position="9"/>
        <end position="131"/>
    </location>
</feature>
<dbReference type="InterPro" id="IPR002579">
    <property type="entry name" value="Met_Sox_Rdtase_MsrB_dom"/>
</dbReference>
<reference evidence="9" key="1">
    <citation type="submission" date="2016-10" db="EMBL/GenBank/DDBJ databases">
        <authorList>
            <person name="de Groot N.N."/>
        </authorList>
    </citation>
    <scope>NUCLEOTIDE SEQUENCE</scope>
</reference>
<dbReference type="PROSITE" id="PS51790">
    <property type="entry name" value="MSRB"/>
    <property type="match status" value="1"/>
</dbReference>
<dbReference type="InterPro" id="IPR028427">
    <property type="entry name" value="Met_Sox_Rdtase_MsrB"/>
</dbReference>
<dbReference type="PANTHER" id="PTHR10173">
    <property type="entry name" value="METHIONINE SULFOXIDE REDUCTASE"/>
    <property type="match status" value="1"/>
</dbReference>